<accession>A0A646HQ11</accession>
<dbReference type="PANTHER" id="PTHR30349">
    <property type="entry name" value="PHAGE INTEGRASE-RELATED"/>
    <property type="match status" value="1"/>
</dbReference>
<dbReference type="GO" id="GO:0006310">
    <property type="term" value="P:DNA recombination"/>
    <property type="evidence" value="ECO:0007669"/>
    <property type="project" value="UniProtKB-KW"/>
</dbReference>
<dbReference type="Pfam" id="PF00589">
    <property type="entry name" value="Phage_integrase"/>
    <property type="match status" value="1"/>
</dbReference>
<protein>
    <submittedName>
        <fullName evidence="4">Tyrosine-type recombinase/integrase</fullName>
    </submittedName>
</protein>
<dbReference type="Gene3D" id="1.10.443.10">
    <property type="entry name" value="Intergrase catalytic core"/>
    <property type="match status" value="1"/>
</dbReference>
<dbReference type="RefSeq" id="WP_153114024.1">
    <property type="nucleotide sequence ID" value="NZ_VZAS01000179.1"/>
</dbReference>
<evidence type="ECO:0000313" key="4">
    <source>
        <dbReference type="EMBL" id="MQN88805.1"/>
    </source>
</evidence>
<keyword evidence="1" id="KW-0229">DNA integration</keyword>
<sequence>MDTDRQNNYTDYLGYLSSCGATYRKIGLAAKYVLIFLEEADELSRRGYRRYKQAHASELSTMPGATDAILDFLSFIGVGYSRAKRKVKSLEKKEDICARNEKKVNEFIEWLDTESDASERTRETYRFAIRSFFSYADEFNQENVKRFLKTLEEQKMKPATINNRMCALVKYSKFAKKPISVKRVKTQRKLSTDNIPTEKEYQALLAYLKQKPNRDPYYWLRILATTGLRLHEFMKLSWEDVANGEVVLKGKGSKFRQVFFQKSLQQEVREYMKETGRTGHLCIGKYGPMTDKGFSERLKSWGDHLGIARSKMHAHAFRHFFAKQYLKKNKDVTQLAELLGHSSLDTTMIYLQKSHDEQKRDFNRNVTW</sequence>
<organism evidence="4 5">
    <name type="scientific">Segatella copri</name>
    <dbReference type="NCBI Taxonomy" id="165179"/>
    <lineage>
        <taxon>Bacteria</taxon>
        <taxon>Pseudomonadati</taxon>
        <taxon>Bacteroidota</taxon>
        <taxon>Bacteroidia</taxon>
        <taxon>Bacteroidales</taxon>
        <taxon>Prevotellaceae</taxon>
        <taxon>Segatella</taxon>
    </lineage>
</organism>
<dbReference type="GO" id="GO:0003677">
    <property type="term" value="F:DNA binding"/>
    <property type="evidence" value="ECO:0007669"/>
    <property type="project" value="UniProtKB-UniRule"/>
</dbReference>
<dbReference type="SUPFAM" id="SSF56349">
    <property type="entry name" value="DNA breaking-rejoining enzymes"/>
    <property type="match status" value="1"/>
</dbReference>
<dbReference type="InterPro" id="IPR002104">
    <property type="entry name" value="Integrase_catalytic"/>
</dbReference>
<keyword evidence="3" id="KW-0233">DNA recombination</keyword>
<reference evidence="5" key="1">
    <citation type="submission" date="2019-09" db="EMBL/GenBank/DDBJ databases">
        <title>Distinct polysaccharide growth profiles of human intestinal Prevotella copri isolates.</title>
        <authorList>
            <person name="Fehlner-Peach H."/>
            <person name="Magnabosco C."/>
            <person name="Raghavan V."/>
            <person name="Scher J.U."/>
            <person name="Tett A."/>
            <person name="Cox L.M."/>
            <person name="Gottsegen C."/>
            <person name="Watters A."/>
            <person name="Wiltshire- Gordon J.D."/>
            <person name="Segata N."/>
            <person name="Bonneau R."/>
            <person name="Littman D.R."/>
        </authorList>
    </citation>
    <scope>NUCLEOTIDE SEQUENCE [LARGE SCALE GENOMIC DNA]</scope>
    <source>
        <strain evidence="5">iP54</strain>
    </source>
</reference>
<dbReference type="PROSITE" id="PS51898">
    <property type="entry name" value="TYR_RECOMBINASE"/>
    <property type="match status" value="1"/>
</dbReference>
<dbReference type="PANTHER" id="PTHR30349:SF89">
    <property type="entry name" value="INTEGRASE_RECOMBINASE"/>
    <property type="match status" value="1"/>
</dbReference>
<dbReference type="AlphaFoldDB" id="A0A646HQ11"/>
<evidence type="ECO:0000256" key="3">
    <source>
        <dbReference type="ARBA" id="ARBA00023172"/>
    </source>
</evidence>
<name>A0A646HQ11_9BACT</name>
<keyword evidence="2" id="KW-0238">DNA-binding</keyword>
<dbReference type="InterPro" id="IPR050090">
    <property type="entry name" value="Tyrosine_recombinase_XerCD"/>
</dbReference>
<evidence type="ECO:0000256" key="1">
    <source>
        <dbReference type="ARBA" id="ARBA00022908"/>
    </source>
</evidence>
<dbReference type="Gene3D" id="1.10.150.130">
    <property type="match status" value="1"/>
</dbReference>
<dbReference type="InterPro" id="IPR011010">
    <property type="entry name" value="DNA_brk_join_enz"/>
</dbReference>
<comment type="caution">
    <text evidence="4">The sequence shown here is derived from an EMBL/GenBank/DDBJ whole genome shotgun (WGS) entry which is preliminary data.</text>
</comment>
<dbReference type="InterPro" id="IPR013762">
    <property type="entry name" value="Integrase-like_cat_sf"/>
</dbReference>
<dbReference type="Pfam" id="PF02899">
    <property type="entry name" value="Phage_int_SAM_1"/>
    <property type="match status" value="1"/>
</dbReference>
<proteinExistence type="predicted"/>
<dbReference type="InterPro" id="IPR044068">
    <property type="entry name" value="CB"/>
</dbReference>
<dbReference type="GO" id="GO:0015074">
    <property type="term" value="P:DNA integration"/>
    <property type="evidence" value="ECO:0007669"/>
    <property type="project" value="UniProtKB-KW"/>
</dbReference>
<dbReference type="EMBL" id="VZBQ01000029">
    <property type="protein sequence ID" value="MQN88805.1"/>
    <property type="molecule type" value="Genomic_DNA"/>
</dbReference>
<dbReference type="PROSITE" id="PS51900">
    <property type="entry name" value="CB"/>
    <property type="match status" value="1"/>
</dbReference>
<dbReference type="InterPro" id="IPR010998">
    <property type="entry name" value="Integrase_recombinase_N"/>
</dbReference>
<evidence type="ECO:0000256" key="2">
    <source>
        <dbReference type="ARBA" id="ARBA00023125"/>
    </source>
</evidence>
<evidence type="ECO:0000313" key="5">
    <source>
        <dbReference type="Proteomes" id="UP000420635"/>
    </source>
</evidence>
<dbReference type="Proteomes" id="UP000420635">
    <property type="component" value="Unassembled WGS sequence"/>
</dbReference>
<gene>
    <name evidence="4" type="ORF">F7D59_02755</name>
</gene>
<dbReference type="InterPro" id="IPR004107">
    <property type="entry name" value="Integrase_SAM-like_N"/>
</dbReference>